<organism evidence="2 3">
    <name type="scientific">Acer saccharum</name>
    <name type="common">Sugar maple</name>
    <dbReference type="NCBI Taxonomy" id="4024"/>
    <lineage>
        <taxon>Eukaryota</taxon>
        <taxon>Viridiplantae</taxon>
        <taxon>Streptophyta</taxon>
        <taxon>Embryophyta</taxon>
        <taxon>Tracheophyta</taxon>
        <taxon>Spermatophyta</taxon>
        <taxon>Magnoliopsida</taxon>
        <taxon>eudicotyledons</taxon>
        <taxon>Gunneridae</taxon>
        <taxon>Pentapetalae</taxon>
        <taxon>rosids</taxon>
        <taxon>malvids</taxon>
        <taxon>Sapindales</taxon>
        <taxon>Sapindaceae</taxon>
        <taxon>Hippocastanoideae</taxon>
        <taxon>Acereae</taxon>
        <taxon>Acer</taxon>
    </lineage>
</organism>
<dbReference type="Proteomes" id="UP001168877">
    <property type="component" value="Unassembled WGS sequence"/>
</dbReference>
<protein>
    <submittedName>
        <fullName evidence="2">Uncharacterized protein</fullName>
    </submittedName>
</protein>
<reference evidence="2" key="1">
    <citation type="journal article" date="2022" name="Plant J.">
        <title>Strategies of tolerance reflected in two North American maple genomes.</title>
        <authorList>
            <person name="McEvoy S.L."/>
            <person name="Sezen U.U."/>
            <person name="Trouern-Trend A."/>
            <person name="McMahon S.M."/>
            <person name="Schaberg P.G."/>
            <person name="Yang J."/>
            <person name="Wegrzyn J.L."/>
            <person name="Swenson N.G."/>
        </authorList>
    </citation>
    <scope>NUCLEOTIDE SEQUENCE</scope>
    <source>
        <strain evidence="2">NS2018</strain>
    </source>
</reference>
<name>A0AA39SZ14_ACESA</name>
<reference evidence="2" key="2">
    <citation type="submission" date="2023-06" db="EMBL/GenBank/DDBJ databases">
        <authorList>
            <person name="Swenson N.G."/>
            <person name="Wegrzyn J.L."/>
            <person name="Mcevoy S.L."/>
        </authorList>
    </citation>
    <scope>NUCLEOTIDE SEQUENCE</scope>
    <source>
        <strain evidence="2">NS2018</strain>
        <tissue evidence="2">Leaf</tissue>
    </source>
</reference>
<gene>
    <name evidence="2" type="ORF">LWI29_011479</name>
</gene>
<evidence type="ECO:0000256" key="1">
    <source>
        <dbReference type="SAM" id="MobiDB-lite"/>
    </source>
</evidence>
<evidence type="ECO:0000313" key="2">
    <source>
        <dbReference type="EMBL" id="KAK0600083.1"/>
    </source>
</evidence>
<dbReference type="AlphaFoldDB" id="A0AA39SZ14"/>
<proteinExistence type="predicted"/>
<keyword evidence="3" id="KW-1185">Reference proteome</keyword>
<feature type="region of interest" description="Disordered" evidence="1">
    <location>
        <begin position="1"/>
        <end position="53"/>
    </location>
</feature>
<dbReference type="EMBL" id="JAUESC010000003">
    <property type="protein sequence ID" value="KAK0600083.1"/>
    <property type="molecule type" value="Genomic_DNA"/>
</dbReference>
<accession>A0AA39SZ14</accession>
<comment type="caution">
    <text evidence="2">The sequence shown here is derived from an EMBL/GenBank/DDBJ whole genome shotgun (WGS) entry which is preliminary data.</text>
</comment>
<feature type="compositionally biased region" description="Basic and acidic residues" evidence="1">
    <location>
        <begin position="18"/>
        <end position="33"/>
    </location>
</feature>
<evidence type="ECO:0000313" key="3">
    <source>
        <dbReference type="Proteomes" id="UP001168877"/>
    </source>
</evidence>
<sequence>MLAGANLNANNRPLVNRTRAEGFARGQPDDMRRNQPPCNQFDSKDDSEEKDDVGYGVAQPVSSLHDFAVDFVKLDRFDGGNFRRWQKKLHFLLTTLKVVYVLTTPKPLEREDETLAET</sequence>